<name>A0AA39UZR2_9AGAR</name>
<proteinExistence type="predicted"/>
<evidence type="ECO:0000313" key="3">
    <source>
        <dbReference type="Proteomes" id="UP001175228"/>
    </source>
</evidence>
<comment type="caution">
    <text evidence="2">The sequence shown here is derived from an EMBL/GenBank/DDBJ whole genome shotgun (WGS) entry which is preliminary data.</text>
</comment>
<dbReference type="EMBL" id="JAUEPU010000009">
    <property type="protein sequence ID" value="KAK0499725.1"/>
    <property type="molecule type" value="Genomic_DNA"/>
</dbReference>
<feature type="coiled-coil region" evidence="1">
    <location>
        <begin position="518"/>
        <end position="545"/>
    </location>
</feature>
<evidence type="ECO:0000256" key="1">
    <source>
        <dbReference type="SAM" id="Coils"/>
    </source>
</evidence>
<evidence type="ECO:0000313" key="2">
    <source>
        <dbReference type="EMBL" id="KAK0499725.1"/>
    </source>
</evidence>
<organism evidence="2 3">
    <name type="scientific">Armillaria luteobubalina</name>
    <dbReference type="NCBI Taxonomy" id="153913"/>
    <lineage>
        <taxon>Eukaryota</taxon>
        <taxon>Fungi</taxon>
        <taxon>Dikarya</taxon>
        <taxon>Basidiomycota</taxon>
        <taxon>Agaricomycotina</taxon>
        <taxon>Agaricomycetes</taxon>
        <taxon>Agaricomycetidae</taxon>
        <taxon>Agaricales</taxon>
        <taxon>Marasmiineae</taxon>
        <taxon>Physalacriaceae</taxon>
        <taxon>Armillaria</taxon>
    </lineage>
</organism>
<protein>
    <submittedName>
        <fullName evidence="2">Uncharacterized protein</fullName>
    </submittedName>
</protein>
<keyword evidence="1" id="KW-0175">Coiled coil</keyword>
<sequence>MPPLPVPPPTAPVRLPLLPPAHTVLPATGPWPPENPFHSVGIPTFPLPSNEEYRPLGVEAYQLNMAPKVDNTSDRTQQVYNTRTIAIAKQLGSITDEQLAEMEAEFQIWARSVQPSQSPHTSNTQLRCRMTWSVMISKFRPKWPFNCHWDVDVVIQFAPIFLPFLVKITPPRPGRTVIKVRTLAGCASVFQHLIAILTRCPFTGKRKGLFVLAEMQLASIFRDQTVALTFHDKLDRFFDRKVYCGRQELQVIIEGAMERSQTGGTRLVKINNICKIIVPFYLTTRPSSLGPSCQIYADCGFYLTLSDFDIVQEALTDFTITIHIHNLKGAMSTHSAMDLVFKLSSITKAHNVLFDPTVWILTYLFSIQAFDIKYKTLDEFFKDPRKQRPIDEERKKEPFYRKLIQGGSTFLEPPQACTSNSISCTVSGLSDGVGIVRGGVYAWRRGAGNDYGVNYSNRVAMLIMNHGVKEGRIFDENYSLGVENHDMTEMRLQETSVKKKIPRSVGAAVLAIVEKFVISDNADDLAEAERRRKIARKEEIDKRRQDNDVFIAAEDALSTAWSAFFECFNSSAARKYLHHVKTNVQGLLDIISGEKKHPKLKAGDPLIALAPNVTYEMAKQRGDTVLEKLDARNLACARNTKKTRSALAKETMTQFQNRAIPGTLDQHDRAKQVFEQPSMFLQPFLTDSSKIPNEDVAPLSDDMDFGEYEDPNYLKKLNSLINAKNPNTDVSTPFMDLVEQPPVEPADEAIDEADEPDHLQVPVAEVRMRVMEAIIAPIASTRLLDSHKIEDSSYVCPDCPLFIHRRVPQGITNPGVFKGSQARHNYTRHRKEIHATWRDMELDMYIAGTSTRFKCPTCPVFKARTIARVQDHMLEQCNARVDNFITYQEYLKIKTRCTKLDNAPNLKEGPACKKSKPKQDNLHTLLYSFDKQKASFFEVCAHWPEELLEIADDLVDDA</sequence>
<gene>
    <name evidence="2" type="ORF">EDD18DRAFT_1152316</name>
</gene>
<keyword evidence="3" id="KW-1185">Reference proteome</keyword>
<accession>A0AA39UZR2</accession>
<dbReference type="AlphaFoldDB" id="A0AA39UZR2"/>
<dbReference type="Proteomes" id="UP001175228">
    <property type="component" value="Unassembled WGS sequence"/>
</dbReference>
<reference evidence="2" key="1">
    <citation type="submission" date="2023-06" db="EMBL/GenBank/DDBJ databases">
        <authorList>
            <consortium name="Lawrence Berkeley National Laboratory"/>
            <person name="Ahrendt S."/>
            <person name="Sahu N."/>
            <person name="Indic B."/>
            <person name="Wong-Bajracharya J."/>
            <person name="Merenyi Z."/>
            <person name="Ke H.-M."/>
            <person name="Monk M."/>
            <person name="Kocsube S."/>
            <person name="Drula E."/>
            <person name="Lipzen A."/>
            <person name="Balint B."/>
            <person name="Henrissat B."/>
            <person name="Andreopoulos B."/>
            <person name="Martin F.M."/>
            <person name="Harder C.B."/>
            <person name="Rigling D."/>
            <person name="Ford K.L."/>
            <person name="Foster G.D."/>
            <person name="Pangilinan J."/>
            <person name="Papanicolaou A."/>
            <person name="Barry K."/>
            <person name="LaButti K."/>
            <person name="Viragh M."/>
            <person name="Koriabine M."/>
            <person name="Yan M."/>
            <person name="Riley R."/>
            <person name="Champramary S."/>
            <person name="Plett K.L."/>
            <person name="Tsai I.J."/>
            <person name="Slot J."/>
            <person name="Sipos G."/>
            <person name="Plett J."/>
            <person name="Nagy L.G."/>
            <person name="Grigoriev I.V."/>
        </authorList>
    </citation>
    <scope>NUCLEOTIDE SEQUENCE</scope>
    <source>
        <strain evidence="2">HWK02</strain>
    </source>
</reference>